<protein>
    <submittedName>
        <fullName evidence="1">Uncharacterized protein</fullName>
    </submittedName>
</protein>
<reference evidence="1" key="1">
    <citation type="submission" date="2023-06" db="EMBL/GenBank/DDBJ databases">
        <authorList>
            <consortium name="Lawrence Berkeley National Laboratory"/>
            <person name="Ahrendt S."/>
            <person name="Sahu N."/>
            <person name="Indic B."/>
            <person name="Wong-Bajracharya J."/>
            <person name="Merenyi Z."/>
            <person name="Ke H.-M."/>
            <person name="Monk M."/>
            <person name="Kocsube S."/>
            <person name="Drula E."/>
            <person name="Lipzen A."/>
            <person name="Balint B."/>
            <person name="Henrissat B."/>
            <person name="Andreopoulos B."/>
            <person name="Martin F.M."/>
            <person name="Harder C.B."/>
            <person name="Rigling D."/>
            <person name="Ford K.L."/>
            <person name="Foster G.D."/>
            <person name="Pangilinan J."/>
            <person name="Papanicolaou A."/>
            <person name="Barry K."/>
            <person name="LaButti K."/>
            <person name="Viragh M."/>
            <person name="Koriabine M."/>
            <person name="Yan M."/>
            <person name="Riley R."/>
            <person name="Champramary S."/>
            <person name="Plett K.L."/>
            <person name="Tsai I.J."/>
            <person name="Slot J."/>
            <person name="Sipos G."/>
            <person name="Plett J."/>
            <person name="Nagy L.G."/>
            <person name="Grigoriev I.V."/>
        </authorList>
    </citation>
    <scope>NUCLEOTIDE SEQUENCE</scope>
    <source>
        <strain evidence="1">FPL87.14</strain>
    </source>
</reference>
<name>A0AA39MVN8_9AGAR</name>
<comment type="caution">
    <text evidence="1">The sequence shown here is derived from an EMBL/GenBank/DDBJ whole genome shotgun (WGS) entry which is preliminary data.</text>
</comment>
<dbReference type="Proteomes" id="UP001175226">
    <property type="component" value="Unassembled WGS sequence"/>
</dbReference>
<organism evidence="1 2">
    <name type="scientific">Armillaria borealis</name>
    <dbReference type="NCBI Taxonomy" id="47425"/>
    <lineage>
        <taxon>Eukaryota</taxon>
        <taxon>Fungi</taxon>
        <taxon>Dikarya</taxon>
        <taxon>Basidiomycota</taxon>
        <taxon>Agaricomycotina</taxon>
        <taxon>Agaricomycetes</taxon>
        <taxon>Agaricomycetidae</taxon>
        <taxon>Agaricales</taxon>
        <taxon>Marasmiineae</taxon>
        <taxon>Physalacriaceae</taxon>
        <taxon>Armillaria</taxon>
    </lineage>
</organism>
<accession>A0AA39MVN8</accession>
<evidence type="ECO:0000313" key="2">
    <source>
        <dbReference type="Proteomes" id="UP001175226"/>
    </source>
</evidence>
<keyword evidence="2" id="KW-1185">Reference proteome</keyword>
<proteinExistence type="predicted"/>
<evidence type="ECO:0000313" key="1">
    <source>
        <dbReference type="EMBL" id="KAK0447515.1"/>
    </source>
</evidence>
<dbReference type="EMBL" id="JAUEPT010000011">
    <property type="protein sequence ID" value="KAK0447515.1"/>
    <property type="molecule type" value="Genomic_DNA"/>
</dbReference>
<gene>
    <name evidence="1" type="ORF">EV421DRAFT_1706492</name>
</gene>
<dbReference type="AlphaFoldDB" id="A0AA39MVN8"/>
<sequence length="305" mass="33923">MLKERYAADMLTSRTGLSEILTWHSTGQGTKTKRAVNFLNPPFESLSTAIQKFGDVVNINQERMITEGLAPIAIDNPRYYGSAANSMKLNPTLNGTSLSTQEKLTAIWSEKVQETWEKLLGGMLGQDPESYQGEKPTWIAVLDALTELKLDGFKDGLNKIQVVNTCAALGLATDAEKEDLIPWLMQTDKGAWKGLQEIGFSKDPSGNAGHYRVAAFICVYNHLSTALTEHQKSSLKFSTSFLEHLLCKQHRWKSYGKTYIDTLFEISPKDSPIPLEIPGATVEASILEAQVRFNFISFSRLVLTQ</sequence>